<evidence type="ECO:0000313" key="3">
    <source>
        <dbReference type="Proteomes" id="UP000639396"/>
    </source>
</evidence>
<dbReference type="RefSeq" id="WP_190930585.1">
    <property type="nucleotide sequence ID" value="NZ_JACXJA010000036.1"/>
</dbReference>
<keyword evidence="1" id="KW-0732">Signal</keyword>
<gene>
    <name evidence="2" type="ORF">IDH45_23555</name>
</gene>
<feature type="non-terminal residue" evidence="2">
    <location>
        <position position="269"/>
    </location>
</feature>
<sequence>MRRNIFRISAVLLLTGAIMSQGSLVFSEKSNPQDTTPAALTEKDLEAVENTMRFKKNFFLEVDEANVKGIIVEEKYSPQALKYLGVHLTEAEFEEIKKRKSIINKAKTVAATIDKESFGGMYYDHEKNKLFIGLVPNEKIDTLTDAFLHEAPDRSRLNFYTVNNSYEELINKRPIIDRFLLENNVPASFSALSVPSNKIQVAFESEDLIRKYESLFDKRYIELVKGEKNYVTKLNRTTYYGGTRSQDRFFRFLRCEKMHKLYSIYSRNA</sequence>
<feature type="signal peptide" evidence="1">
    <location>
        <begin position="1"/>
        <end position="22"/>
    </location>
</feature>
<name>A0A927CC66_9BACL</name>
<protein>
    <recommendedName>
        <fullName evidence="4">Inhibitor I9 domain-containing protein</fullName>
    </recommendedName>
</protein>
<feature type="chain" id="PRO_5039655089" description="Inhibitor I9 domain-containing protein" evidence="1">
    <location>
        <begin position="23"/>
        <end position="269"/>
    </location>
</feature>
<keyword evidence="3" id="KW-1185">Reference proteome</keyword>
<dbReference type="EMBL" id="JACXJA010000036">
    <property type="protein sequence ID" value="MBD2864960.1"/>
    <property type="molecule type" value="Genomic_DNA"/>
</dbReference>
<organism evidence="2 3">
    <name type="scientific">Paenibacillus oceani</name>
    <dbReference type="NCBI Taxonomy" id="2772510"/>
    <lineage>
        <taxon>Bacteria</taxon>
        <taxon>Bacillati</taxon>
        <taxon>Bacillota</taxon>
        <taxon>Bacilli</taxon>
        <taxon>Bacillales</taxon>
        <taxon>Paenibacillaceae</taxon>
        <taxon>Paenibacillus</taxon>
    </lineage>
</organism>
<accession>A0A927CC66</accession>
<dbReference type="Proteomes" id="UP000639396">
    <property type="component" value="Unassembled WGS sequence"/>
</dbReference>
<evidence type="ECO:0000256" key="1">
    <source>
        <dbReference type="SAM" id="SignalP"/>
    </source>
</evidence>
<evidence type="ECO:0008006" key="4">
    <source>
        <dbReference type="Google" id="ProtNLM"/>
    </source>
</evidence>
<evidence type="ECO:0000313" key="2">
    <source>
        <dbReference type="EMBL" id="MBD2864960.1"/>
    </source>
</evidence>
<proteinExistence type="predicted"/>
<comment type="caution">
    <text evidence="2">The sequence shown here is derived from an EMBL/GenBank/DDBJ whole genome shotgun (WGS) entry which is preliminary data.</text>
</comment>
<reference evidence="2" key="1">
    <citation type="submission" date="2020-09" db="EMBL/GenBank/DDBJ databases">
        <title>A novel bacterium of genus Paenibacillus, isolated from South China Sea.</title>
        <authorList>
            <person name="Huang H."/>
            <person name="Mo K."/>
            <person name="Hu Y."/>
        </authorList>
    </citation>
    <scope>NUCLEOTIDE SEQUENCE</scope>
    <source>
        <strain evidence="2">IB182363</strain>
    </source>
</reference>
<dbReference type="AlphaFoldDB" id="A0A927CC66"/>